<accession>A0ABQ1W429</accession>
<sequence>MHKIIDVHSHLGDIFAYERNVIYKKGVKVSPDKHNPFDSYSDLGFEGPFLDPSKPEQVQNVIDMTKEVSYANTLEKFQEDMAEAQVDYVCLLPVPPYINFADYWAASLIEPRIIPFTGVDWSCHDPEGQKRQIIEDYKHGAKGLKIHPILQNINLRNPVVEDVLNAWSFTDLPVIIHTGVNSYYPEDDELFQTQNPQNGDVLDFIYLAKKMPHVKFIAAHCGGLAGGEMEILANAYAGQENLWVDTTFRNAAEMREMVRLFGEDRVLFGVDRPFGKTSSSVNVAFEAFGKGTSLSEKVMYSNTAKLIKMI</sequence>
<dbReference type="Proteomes" id="UP000608420">
    <property type="component" value="Unassembled WGS sequence"/>
</dbReference>
<keyword evidence="1" id="KW-0456">Lyase</keyword>
<dbReference type="Gene3D" id="3.20.20.140">
    <property type="entry name" value="Metal-dependent hydrolases"/>
    <property type="match status" value="1"/>
</dbReference>
<dbReference type="InterPro" id="IPR006680">
    <property type="entry name" value="Amidohydro-rel"/>
</dbReference>
<comment type="caution">
    <text evidence="3">The sequence shown here is derived from an EMBL/GenBank/DDBJ whole genome shotgun (WGS) entry which is preliminary data.</text>
</comment>
<reference evidence="4" key="1">
    <citation type="journal article" date="2019" name="Int. J. Syst. Evol. Microbiol.">
        <title>The Global Catalogue of Microorganisms (GCM) 10K type strain sequencing project: providing services to taxonomists for standard genome sequencing and annotation.</title>
        <authorList>
            <consortium name="The Broad Institute Genomics Platform"/>
            <consortium name="The Broad Institute Genome Sequencing Center for Infectious Disease"/>
            <person name="Wu L."/>
            <person name="Ma J."/>
        </authorList>
    </citation>
    <scope>NUCLEOTIDE SEQUENCE [LARGE SCALE GENOMIC DNA]</scope>
    <source>
        <strain evidence="4">CGMCC 1.15420</strain>
    </source>
</reference>
<evidence type="ECO:0000259" key="2">
    <source>
        <dbReference type="Pfam" id="PF04909"/>
    </source>
</evidence>
<evidence type="ECO:0000313" key="4">
    <source>
        <dbReference type="Proteomes" id="UP000608420"/>
    </source>
</evidence>
<name>A0ABQ1W429_9BACL</name>
<dbReference type="SUPFAM" id="SSF51556">
    <property type="entry name" value="Metallo-dependent hydrolases"/>
    <property type="match status" value="1"/>
</dbReference>
<evidence type="ECO:0000256" key="1">
    <source>
        <dbReference type="ARBA" id="ARBA00023239"/>
    </source>
</evidence>
<keyword evidence="4" id="KW-1185">Reference proteome</keyword>
<evidence type="ECO:0000313" key="3">
    <source>
        <dbReference type="EMBL" id="GGG11455.1"/>
    </source>
</evidence>
<protein>
    <recommendedName>
        <fullName evidence="2">Amidohydrolase-related domain-containing protein</fullName>
    </recommendedName>
</protein>
<dbReference type="Pfam" id="PF04909">
    <property type="entry name" value="Amidohydro_2"/>
    <property type="match status" value="1"/>
</dbReference>
<dbReference type="EMBL" id="BMIW01000031">
    <property type="protein sequence ID" value="GGG11455.1"/>
    <property type="molecule type" value="Genomic_DNA"/>
</dbReference>
<dbReference type="InterPro" id="IPR032465">
    <property type="entry name" value="ACMSD"/>
</dbReference>
<gene>
    <name evidence="3" type="ORF">GCM10010913_36600</name>
</gene>
<dbReference type="PANTHER" id="PTHR21240">
    <property type="entry name" value="2-AMINO-3-CARBOXYLMUCONATE-6-SEMIALDEHYDE DECARBOXYLASE"/>
    <property type="match status" value="1"/>
</dbReference>
<dbReference type="RefSeq" id="WP_120464362.1">
    <property type="nucleotide sequence ID" value="NZ_BMIW01000031.1"/>
</dbReference>
<proteinExistence type="predicted"/>
<organism evidence="3 4">
    <name type="scientific">Paenibacillus aceti</name>
    <dbReference type="NCBI Taxonomy" id="1820010"/>
    <lineage>
        <taxon>Bacteria</taxon>
        <taxon>Bacillati</taxon>
        <taxon>Bacillota</taxon>
        <taxon>Bacilli</taxon>
        <taxon>Bacillales</taxon>
        <taxon>Paenibacillaceae</taxon>
        <taxon>Paenibacillus</taxon>
    </lineage>
</organism>
<feature type="domain" description="Amidohydrolase-related" evidence="2">
    <location>
        <begin position="102"/>
        <end position="306"/>
    </location>
</feature>
<dbReference type="InterPro" id="IPR032466">
    <property type="entry name" value="Metal_Hydrolase"/>
</dbReference>